<dbReference type="InterPro" id="IPR011055">
    <property type="entry name" value="Dup_hybrid_motif"/>
</dbReference>
<evidence type="ECO:0000256" key="1">
    <source>
        <dbReference type="ARBA" id="ARBA00004496"/>
    </source>
</evidence>
<name>A0ABX2SXY6_9BACL</name>
<comment type="caution">
    <text evidence="8">The sequence shown here is derived from an EMBL/GenBank/DDBJ whole genome shotgun (WGS) entry which is preliminary data.</text>
</comment>
<dbReference type="PANTHER" id="PTHR45008:SF1">
    <property type="entry name" value="PTS SYSTEM GLUCOSE-SPECIFIC EIIA COMPONENT"/>
    <property type="match status" value="1"/>
</dbReference>
<accession>A0ABX2SXY6</accession>
<gene>
    <name evidence="8" type="ORF">HZY85_02940</name>
</gene>
<keyword evidence="5" id="KW-0598">Phosphotransferase system</keyword>
<dbReference type="Pfam" id="PF00358">
    <property type="entry name" value="PTS_EIIA_1"/>
    <property type="match status" value="1"/>
</dbReference>
<dbReference type="SUPFAM" id="SSF51261">
    <property type="entry name" value="Duplicated hybrid motif"/>
    <property type="match status" value="1"/>
</dbReference>
<evidence type="ECO:0000256" key="2">
    <source>
        <dbReference type="ARBA" id="ARBA00022448"/>
    </source>
</evidence>
<organism evidence="8 9">
    <name type="scientific">Gemelliphila palaticanis</name>
    <dbReference type="NCBI Taxonomy" id="81950"/>
    <lineage>
        <taxon>Bacteria</taxon>
        <taxon>Bacillati</taxon>
        <taxon>Bacillota</taxon>
        <taxon>Bacilli</taxon>
        <taxon>Bacillales</taxon>
        <taxon>Gemellaceae</taxon>
        <taxon>Gemelliphila</taxon>
    </lineage>
</organism>
<keyword evidence="6" id="KW-0418">Kinase</keyword>
<evidence type="ECO:0000256" key="5">
    <source>
        <dbReference type="ARBA" id="ARBA00022683"/>
    </source>
</evidence>
<sequence>MGLFSKLFGKEEKKVESQKILSFTKGKLVDLSEVPDPVFSQKMMGDGFAIFPSEGKVVSPVAGEVIQVFPTKHAVGIKTESGIEILIHIGLETVHMQGEGFEAHVQAGNVVSEGDILITFDLDLVKEKASSTVIPCIVTNMDSVEELELLSDSKEIDYNEEVALVKLK</sequence>
<keyword evidence="9" id="KW-1185">Reference proteome</keyword>
<dbReference type="EMBL" id="JACBYF010000004">
    <property type="protein sequence ID" value="NYS47151.1"/>
    <property type="molecule type" value="Genomic_DNA"/>
</dbReference>
<feature type="domain" description="PTS EIIA type-1" evidence="7">
    <location>
        <begin position="36"/>
        <end position="140"/>
    </location>
</feature>
<dbReference type="NCBIfam" id="TIGR00830">
    <property type="entry name" value="PTBA"/>
    <property type="match status" value="1"/>
</dbReference>
<dbReference type="PROSITE" id="PS00371">
    <property type="entry name" value="PTS_EIIA_TYPE_1_HIS"/>
    <property type="match status" value="1"/>
</dbReference>
<evidence type="ECO:0000259" key="7">
    <source>
        <dbReference type="PROSITE" id="PS51093"/>
    </source>
</evidence>
<keyword evidence="2" id="KW-0813">Transport</keyword>
<evidence type="ECO:0000256" key="4">
    <source>
        <dbReference type="ARBA" id="ARBA00022679"/>
    </source>
</evidence>
<protein>
    <submittedName>
        <fullName evidence="8">PTS glucose transporter subunit IIA</fullName>
    </submittedName>
</protein>
<evidence type="ECO:0000313" key="9">
    <source>
        <dbReference type="Proteomes" id="UP000531840"/>
    </source>
</evidence>
<dbReference type="InterPro" id="IPR001127">
    <property type="entry name" value="PTS_EIIA_1_perm"/>
</dbReference>
<comment type="subcellular location">
    <subcellularLocation>
        <location evidence="1">Cytoplasm</location>
    </subcellularLocation>
</comment>
<dbReference type="InterPro" id="IPR050890">
    <property type="entry name" value="PTS_EIIA_component"/>
</dbReference>
<dbReference type="Proteomes" id="UP000531840">
    <property type="component" value="Unassembled WGS sequence"/>
</dbReference>
<dbReference type="PROSITE" id="PS51093">
    <property type="entry name" value="PTS_EIIA_TYPE_1"/>
    <property type="match status" value="1"/>
</dbReference>
<dbReference type="RefSeq" id="WP_179940717.1">
    <property type="nucleotide sequence ID" value="NZ_JACBYF010000004.1"/>
</dbReference>
<dbReference type="Gene3D" id="2.70.70.10">
    <property type="entry name" value="Glucose Permease (Domain IIA)"/>
    <property type="match status" value="1"/>
</dbReference>
<keyword evidence="3 8" id="KW-0762">Sugar transport</keyword>
<keyword evidence="4" id="KW-0808">Transferase</keyword>
<evidence type="ECO:0000313" key="8">
    <source>
        <dbReference type="EMBL" id="NYS47151.1"/>
    </source>
</evidence>
<evidence type="ECO:0000256" key="3">
    <source>
        <dbReference type="ARBA" id="ARBA00022597"/>
    </source>
</evidence>
<reference evidence="8 9" key="1">
    <citation type="submission" date="2020-07" db="EMBL/GenBank/DDBJ databases">
        <title>MOT database genomes.</title>
        <authorList>
            <person name="Joseph S."/>
            <person name="Aduse-Opoku J."/>
            <person name="Hashim A."/>
            <person name="Wade W."/>
            <person name="Curtis M."/>
        </authorList>
    </citation>
    <scope>NUCLEOTIDE SEQUENCE [LARGE SCALE GENOMIC DNA]</scope>
    <source>
        <strain evidence="8 9">CIP 106318</strain>
    </source>
</reference>
<evidence type="ECO:0000256" key="6">
    <source>
        <dbReference type="ARBA" id="ARBA00022777"/>
    </source>
</evidence>
<dbReference type="PANTHER" id="PTHR45008">
    <property type="entry name" value="PTS SYSTEM GLUCOSE-SPECIFIC EIIA COMPONENT"/>
    <property type="match status" value="1"/>
</dbReference>
<proteinExistence type="predicted"/>